<evidence type="ECO:0000313" key="2">
    <source>
        <dbReference type="EMBL" id="MFF5202125.1"/>
    </source>
</evidence>
<proteinExistence type="predicted"/>
<dbReference type="Proteomes" id="UP001602287">
    <property type="component" value="Unassembled WGS sequence"/>
</dbReference>
<dbReference type="PANTHER" id="PTHR36840">
    <property type="entry name" value="BLL5714 PROTEIN"/>
    <property type="match status" value="1"/>
</dbReference>
<comment type="caution">
    <text evidence="2">The sequence shown here is derived from an EMBL/GenBank/DDBJ whole genome shotgun (WGS) entry which is preliminary data.</text>
</comment>
<feature type="transmembrane region" description="Helical" evidence="1">
    <location>
        <begin position="44"/>
        <end position="62"/>
    </location>
</feature>
<feature type="transmembrane region" description="Helical" evidence="1">
    <location>
        <begin position="133"/>
        <end position="151"/>
    </location>
</feature>
<dbReference type="Pfam" id="PF06772">
    <property type="entry name" value="LtrA"/>
    <property type="match status" value="1"/>
</dbReference>
<feature type="transmembrane region" description="Helical" evidence="1">
    <location>
        <begin position="12"/>
        <end position="32"/>
    </location>
</feature>
<dbReference type="InterPro" id="IPR010640">
    <property type="entry name" value="Low_temperature_requirement_A"/>
</dbReference>
<name>A0ABW6VX92_9ACTN</name>
<feature type="transmembrane region" description="Helical" evidence="1">
    <location>
        <begin position="201"/>
        <end position="219"/>
    </location>
</feature>
<feature type="transmembrane region" description="Helical" evidence="1">
    <location>
        <begin position="74"/>
        <end position="94"/>
    </location>
</feature>
<protein>
    <submittedName>
        <fullName evidence="2">Low temperature requirement protein A</fullName>
    </submittedName>
</protein>
<dbReference type="PANTHER" id="PTHR36840:SF1">
    <property type="entry name" value="BLL5714 PROTEIN"/>
    <property type="match status" value="1"/>
</dbReference>
<organism evidence="2 3">
    <name type="scientific">Micromonospora parva</name>
    <dbReference type="NCBI Taxonomy" id="1464048"/>
    <lineage>
        <taxon>Bacteria</taxon>
        <taxon>Bacillati</taxon>
        <taxon>Actinomycetota</taxon>
        <taxon>Actinomycetes</taxon>
        <taxon>Micromonosporales</taxon>
        <taxon>Micromonosporaceae</taxon>
        <taxon>Micromonospora</taxon>
    </lineage>
</organism>
<keyword evidence="1" id="KW-0812">Transmembrane</keyword>
<keyword evidence="1" id="KW-0472">Membrane</keyword>
<evidence type="ECO:0000256" key="1">
    <source>
        <dbReference type="SAM" id="Phobius"/>
    </source>
</evidence>
<dbReference type="EMBL" id="JBIAZM010000008">
    <property type="protein sequence ID" value="MFF5202125.1"/>
    <property type="molecule type" value="Genomic_DNA"/>
</dbReference>
<feature type="transmembrane region" description="Helical" evidence="1">
    <location>
        <begin position="265"/>
        <end position="289"/>
    </location>
</feature>
<evidence type="ECO:0000313" key="3">
    <source>
        <dbReference type="Proteomes" id="UP001602287"/>
    </source>
</evidence>
<feature type="transmembrane region" description="Helical" evidence="1">
    <location>
        <begin position="340"/>
        <end position="368"/>
    </location>
</feature>
<accession>A0ABW6VX92</accession>
<gene>
    <name evidence="2" type="ORF">ACFY3B_21235</name>
</gene>
<feature type="transmembrane region" description="Helical" evidence="1">
    <location>
        <begin position="301"/>
        <end position="320"/>
    </location>
</feature>
<keyword evidence="1" id="KW-1133">Transmembrane helix</keyword>
<sequence>MRDPEGPRRVTLLELFFDLVYVVALALISRGLVDQLDWHRAAEALIMLAAVWWTWAITTLVTDMYNPERTAIKLLISAVMFGALLMTTAIPEAFNNRGIVFAGTYVAIHLGRGLFLMPAVRREPQTQRRAARIFLWFVVSAIPWLIGAFVSEDARIACWATALAIDYLGFRLAYPVPGLGVVPEQQRNVTAEHLSERYQQFFIIALGDAILTIGTMFSMEHTEAENIGAFAVAFLTTLLLWRIYVHKSGELLPTAIQTARSPSKFLFSAPYTHLLMIAGVVTTASGFHLVLHDPTGRTPPAWLAVILGGPALFLAGRAAFEYEVFSRVSWSRPGGVLALLTIAPALLYLPPACASLGGLLVLAGVAYADFRRSHGKPPEAPSPPH</sequence>
<feature type="transmembrane region" description="Helical" evidence="1">
    <location>
        <begin position="226"/>
        <end position="245"/>
    </location>
</feature>
<feature type="transmembrane region" description="Helical" evidence="1">
    <location>
        <begin position="100"/>
        <end position="121"/>
    </location>
</feature>
<reference evidence="2 3" key="1">
    <citation type="submission" date="2024-10" db="EMBL/GenBank/DDBJ databases">
        <title>The Natural Products Discovery Center: Release of the First 8490 Sequenced Strains for Exploring Actinobacteria Biosynthetic Diversity.</title>
        <authorList>
            <person name="Kalkreuter E."/>
            <person name="Kautsar S.A."/>
            <person name="Yang D."/>
            <person name="Bader C.D."/>
            <person name="Teijaro C.N."/>
            <person name="Fluegel L."/>
            <person name="Davis C.M."/>
            <person name="Simpson J.R."/>
            <person name="Lauterbach L."/>
            <person name="Steele A.D."/>
            <person name="Gui C."/>
            <person name="Meng S."/>
            <person name="Li G."/>
            <person name="Viehrig K."/>
            <person name="Ye F."/>
            <person name="Su P."/>
            <person name="Kiefer A.F."/>
            <person name="Nichols A."/>
            <person name="Cepeda A.J."/>
            <person name="Yan W."/>
            <person name="Fan B."/>
            <person name="Jiang Y."/>
            <person name="Adhikari A."/>
            <person name="Zheng C.-J."/>
            <person name="Schuster L."/>
            <person name="Cowan T.M."/>
            <person name="Smanski M.J."/>
            <person name="Chevrette M.G."/>
            <person name="De Carvalho L.P.S."/>
            <person name="Shen B."/>
        </authorList>
    </citation>
    <scope>NUCLEOTIDE SEQUENCE [LARGE SCALE GENOMIC DNA]</scope>
    <source>
        <strain evidence="2 3">NPDC000140</strain>
    </source>
</reference>
<dbReference type="RefSeq" id="WP_307857863.1">
    <property type="nucleotide sequence ID" value="NZ_JBEZDH010000009.1"/>
</dbReference>
<keyword evidence="3" id="KW-1185">Reference proteome</keyword>